<proteinExistence type="predicted"/>
<dbReference type="GO" id="GO:0017128">
    <property type="term" value="F:phospholipid scramblase activity"/>
    <property type="evidence" value="ECO:0007669"/>
    <property type="project" value="InterPro"/>
</dbReference>
<dbReference type="InterPro" id="IPR038595">
    <property type="entry name" value="LOR_sf"/>
</dbReference>
<dbReference type="RefSeq" id="WP_130305819.1">
    <property type="nucleotide sequence ID" value="NZ_SHKN01000001.1"/>
</dbReference>
<name>A0A4V2FSX0_9BACT</name>
<dbReference type="OrthoDB" id="652307at2"/>
<dbReference type="GO" id="GO:0005886">
    <property type="term" value="C:plasma membrane"/>
    <property type="evidence" value="ECO:0007669"/>
    <property type="project" value="TreeGrafter"/>
</dbReference>
<reference evidence="1 2" key="1">
    <citation type="submission" date="2019-02" db="EMBL/GenBank/DDBJ databases">
        <title>Genomic Encyclopedia of Type Strains, Phase IV (KMG-IV): sequencing the most valuable type-strain genomes for metagenomic binning, comparative biology and taxonomic classification.</title>
        <authorList>
            <person name="Goeker M."/>
        </authorList>
    </citation>
    <scope>NUCLEOTIDE SEQUENCE [LARGE SCALE GENOMIC DNA]</scope>
    <source>
        <strain evidence="1 2">DSM 28825</strain>
    </source>
</reference>
<comment type="caution">
    <text evidence="1">The sequence shown here is derived from an EMBL/GenBank/DDBJ whole genome shotgun (WGS) entry which is preliminary data.</text>
</comment>
<dbReference type="EMBL" id="SHKN01000001">
    <property type="protein sequence ID" value="RZT95895.1"/>
    <property type="molecule type" value="Genomic_DNA"/>
</dbReference>
<dbReference type="Proteomes" id="UP000293562">
    <property type="component" value="Unassembled WGS sequence"/>
</dbReference>
<organism evidence="1 2">
    <name type="scientific">Ancylomarina subtilis</name>
    <dbReference type="NCBI Taxonomy" id="1639035"/>
    <lineage>
        <taxon>Bacteria</taxon>
        <taxon>Pseudomonadati</taxon>
        <taxon>Bacteroidota</taxon>
        <taxon>Bacteroidia</taxon>
        <taxon>Marinilabiliales</taxon>
        <taxon>Marinifilaceae</taxon>
        <taxon>Ancylomarina</taxon>
    </lineage>
</organism>
<gene>
    <name evidence="1" type="ORF">EV201_0523</name>
</gene>
<evidence type="ECO:0000313" key="1">
    <source>
        <dbReference type="EMBL" id="RZT95895.1"/>
    </source>
</evidence>
<dbReference type="Pfam" id="PF03803">
    <property type="entry name" value="Scramblase"/>
    <property type="match status" value="1"/>
</dbReference>
<dbReference type="InterPro" id="IPR005552">
    <property type="entry name" value="Scramblase"/>
</dbReference>
<evidence type="ECO:0000313" key="2">
    <source>
        <dbReference type="Proteomes" id="UP000293562"/>
    </source>
</evidence>
<dbReference type="PANTHER" id="PTHR23248">
    <property type="entry name" value="PHOSPHOLIPID SCRAMBLASE-RELATED"/>
    <property type="match status" value="1"/>
</dbReference>
<accession>A0A4V2FSX0</accession>
<sequence>MNPILNRNLYFVKEHVGMFKAANNFDILNPESQEIIMNCREENLGFFTKLFRFTGYKRMTPFNVEIKTSTGAKVLRVKRGLTLFLSNVEVFDENEQLVGRFKQKFFSIGGKFNVFDVNDNHLCALKGKWTSWDFKFMKDDIELAHVSKKWAGIGKELFTTADNYILEIKDTVPAEQPIRVMILAAVMCIDMVLKE</sequence>
<dbReference type="Gene3D" id="2.40.160.200">
    <property type="entry name" value="LURP1-related"/>
    <property type="match status" value="1"/>
</dbReference>
<dbReference type="AlphaFoldDB" id="A0A4V2FSX0"/>
<protein>
    <submittedName>
        <fullName evidence="1">Uncharacterized protein YxjI</fullName>
    </submittedName>
</protein>
<dbReference type="PANTHER" id="PTHR23248:SF9">
    <property type="entry name" value="PHOSPHOLIPID SCRAMBLASE"/>
    <property type="match status" value="1"/>
</dbReference>
<dbReference type="InterPro" id="IPR025659">
    <property type="entry name" value="Tubby-like_C"/>
</dbReference>
<keyword evidence="2" id="KW-1185">Reference proteome</keyword>
<dbReference type="SUPFAM" id="SSF54518">
    <property type="entry name" value="Tubby C-terminal domain-like"/>
    <property type="match status" value="1"/>
</dbReference>